<dbReference type="EMBL" id="HBHP01018854">
    <property type="protein sequence ID" value="CAD9767465.1"/>
    <property type="molecule type" value="Transcribed_RNA"/>
</dbReference>
<name>A0A7S2XBU3_9EUKA</name>
<reference evidence="1" key="1">
    <citation type="submission" date="2021-01" db="EMBL/GenBank/DDBJ databases">
        <authorList>
            <person name="Corre E."/>
            <person name="Pelletier E."/>
            <person name="Niang G."/>
            <person name="Scheremetjew M."/>
            <person name="Finn R."/>
            <person name="Kale V."/>
            <person name="Holt S."/>
            <person name="Cochrane G."/>
            <person name="Meng A."/>
            <person name="Brown T."/>
            <person name="Cohen L."/>
        </authorList>
    </citation>
    <scope>NUCLEOTIDE SEQUENCE</scope>
    <source>
        <strain evidence="1">CCMP622</strain>
    </source>
</reference>
<accession>A0A7S2XBU3</accession>
<sequence>MDEQKTPLQGEENKSNIEINIDFAPVDDLKATTVCCCCMQSFYVEWPAACGVQGSISCICIEYQMSMKCLQFLQENRTCMQSYQYLHCIDMTKDFICLDTANQFIMCFCIKGASKLWCGFDELKPCAGKGNCLCCDLRCALPPSQETVAFGFACCGKPLYPADYVGGSMH</sequence>
<gene>
    <name evidence="1" type="ORF">LSP00402_LOCUS11717</name>
</gene>
<evidence type="ECO:0000313" key="1">
    <source>
        <dbReference type="EMBL" id="CAD9767465.1"/>
    </source>
</evidence>
<protein>
    <submittedName>
        <fullName evidence="1">Uncharacterized protein</fullName>
    </submittedName>
</protein>
<organism evidence="1">
    <name type="scientific">Lotharella oceanica</name>
    <dbReference type="NCBI Taxonomy" id="641309"/>
    <lineage>
        <taxon>Eukaryota</taxon>
        <taxon>Sar</taxon>
        <taxon>Rhizaria</taxon>
        <taxon>Cercozoa</taxon>
        <taxon>Chlorarachniophyceae</taxon>
        <taxon>Lotharella</taxon>
    </lineage>
</organism>
<dbReference type="AlphaFoldDB" id="A0A7S2XBU3"/>
<proteinExistence type="predicted"/>